<evidence type="ECO:0000313" key="2">
    <source>
        <dbReference type="WBParaSite" id="PDA_v2.g23359.t1"/>
    </source>
</evidence>
<organism evidence="1 2">
    <name type="scientific">Panagrolaimus davidi</name>
    <dbReference type="NCBI Taxonomy" id="227884"/>
    <lineage>
        <taxon>Eukaryota</taxon>
        <taxon>Metazoa</taxon>
        <taxon>Ecdysozoa</taxon>
        <taxon>Nematoda</taxon>
        <taxon>Chromadorea</taxon>
        <taxon>Rhabditida</taxon>
        <taxon>Tylenchina</taxon>
        <taxon>Panagrolaimomorpha</taxon>
        <taxon>Panagrolaimoidea</taxon>
        <taxon>Panagrolaimidae</taxon>
        <taxon>Panagrolaimus</taxon>
    </lineage>
</organism>
<dbReference type="AlphaFoldDB" id="A0A914Q892"/>
<reference evidence="2" key="1">
    <citation type="submission" date="2022-11" db="UniProtKB">
        <authorList>
            <consortium name="WormBaseParasite"/>
        </authorList>
    </citation>
    <scope>IDENTIFICATION</scope>
</reference>
<protein>
    <submittedName>
        <fullName evidence="2">LAGLIDADG homing endonuclease</fullName>
    </submittedName>
</protein>
<dbReference type="SUPFAM" id="SSF55550">
    <property type="entry name" value="SH2 domain"/>
    <property type="match status" value="1"/>
</dbReference>
<keyword evidence="1" id="KW-1185">Reference proteome</keyword>
<dbReference type="Proteomes" id="UP000887578">
    <property type="component" value="Unplaced"/>
</dbReference>
<dbReference type="WBParaSite" id="PDA_v2.g23359.t1">
    <property type="protein sequence ID" value="PDA_v2.g23359.t1"/>
    <property type="gene ID" value="PDA_v2.g23359"/>
</dbReference>
<evidence type="ECO:0000313" key="1">
    <source>
        <dbReference type="Proteomes" id="UP000887578"/>
    </source>
</evidence>
<accession>A0A914Q892</accession>
<dbReference type="InterPro" id="IPR036860">
    <property type="entry name" value="SH2_dom_sf"/>
</dbReference>
<name>A0A914Q892_9BILA</name>
<proteinExistence type="predicted"/>
<sequence length="375" mass="43021">MISMVLRFLLPSSKDHFVVRWDYRAAEKQSSNNNSTLKFLSLKAGTIVRLIKFHRILNDESGKKIQHIAEISIVINPFRKGFIHIAFLQPLFPFGFPVSSAGFEYQKYYGIDERLWDCRWYLAFANPIYVSIKLRTDSSVPFGSFVVIGNSEMDSRTKKHWKHLLLIVKWFSGSLATFLQEYKRNLLHSEYYNGTAVTSKDRRQLDVAASNGIAFIPIHRTQTGKFYICNEKVFSSIFSLLSFYFGRRLPLNIGPPLTLTQPFQILDKPARGLPPHCHKKPGAEYKMPTNCCGLFVQNGMNKHRFLTSFEIDKESSSLNGKTFYGIVRDGNESAEIAAVKLLNKYWFDQGSFTADLSLLKLSERKNNEALKAQNR</sequence>